<name>A0ABY3R8F2_9BRAD</name>
<evidence type="ECO:0000313" key="2">
    <source>
        <dbReference type="Proteomes" id="UP001431010"/>
    </source>
</evidence>
<proteinExistence type="predicted"/>
<organism evidence="1 2">
    <name type="scientific">Bradyrhizobium ontarionense</name>
    <dbReference type="NCBI Taxonomy" id="2898149"/>
    <lineage>
        <taxon>Bacteria</taxon>
        <taxon>Pseudomonadati</taxon>
        <taxon>Pseudomonadota</taxon>
        <taxon>Alphaproteobacteria</taxon>
        <taxon>Hyphomicrobiales</taxon>
        <taxon>Nitrobacteraceae</taxon>
        <taxon>Bradyrhizobium</taxon>
    </lineage>
</organism>
<dbReference type="EMBL" id="CP088156">
    <property type="protein sequence ID" value="UFZ03448.1"/>
    <property type="molecule type" value="Genomic_DNA"/>
</dbReference>
<evidence type="ECO:0000313" key="1">
    <source>
        <dbReference type="EMBL" id="UFZ03448.1"/>
    </source>
</evidence>
<accession>A0ABY3R8F2</accession>
<dbReference type="Proteomes" id="UP001431010">
    <property type="component" value="Chromosome"/>
</dbReference>
<keyword evidence="2" id="KW-1185">Reference proteome</keyword>
<reference evidence="1" key="1">
    <citation type="journal article" date="2024" name="Antonie Van Leeuwenhoek">
        <title>Bradyrhizobium ontarionense sp. nov., a novel bacterial symbiont isolated from Aeschynomene indica (Indian jointvetch), harbours photosynthesis, nitrogen fixation and nitrous oxide (N2O) reductase genes.</title>
        <authorList>
            <person name="Bromfield E.S.P."/>
            <person name="Cloutier S."/>
        </authorList>
    </citation>
    <scope>NUCLEOTIDE SEQUENCE</scope>
    <source>
        <strain evidence="1">A19</strain>
    </source>
</reference>
<gene>
    <name evidence="1" type="ORF">LQG66_30170</name>
</gene>
<protein>
    <submittedName>
        <fullName evidence="1">Uncharacterized protein</fullName>
    </submittedName>
</protein>
<dbReference type="RefSeq" id="WP_231319468.1">
    <property type="nucleotide sequence ID" value="NZ_CP088156.1"/>
</dbReference>
<sequence length="79" mass="9326">MNDEAVPLLDGAPPRMGEIEYGLSHARDIDEAAWESKAHRRLDRLTFRDSVLKSFRRKRMKYEIETTKRVGWSFTRGWS</sequence>